<feature type="compositionally biased region" description="Acidic residues" evidence="6">
    <location>
        <begin position="931"/>
        <end position="945"/>
    </location>
</feature>
<keyword evidence="4" id="KW-0653">Protein transport</keyword>
<evidence type="ECO:0000256" key="2">
    <source>
        <dbReference type="ARBA" id="ARBA00008669"/>
    </source>
</evidence>
<keyword evidence="5" id="KW-0539">Nucleus</keyword>
<accession>A0A4T0RE78</accession>
<dbReference type="GO" id="GO:0005635">
    <property type="term" value="C:nuclear envelope"/>
    <property type="evidence" value="ECO:0007669"/>
    <property type="project" value="TreeGrafter"/>
</dbReference>
<evidence type="ECO:0000256" key="4">
    <source>
        <dbReference type="ARBA" id="ARBA00022927"/>
    </source>
</evidence>
<dbReference type="InterPro" id="IPR001494">
    <property type="entry name" value="Importin-beta_N"/>
</dbReference>
<dbReference type="PANTHER" id="PTHR10997:SF9">
    <property type="entry name" value="IMPORTIN-9"/>
    <property type="match status" value="1"/>
</dbReference>
<proteinExistence type="inferred from homology"/>
<dbReference type="PROSITE" id="PS50166">
    <property type="entry name" value="IMPORTIN_B_NT"/>
    <property type="match status" value="1"/>
</dbReference>
<evidence type="ECO:0000259" key="7">
    <source>
        <dbReference type="PROSITE" id="PS50166"/>
    </source>
</evidence>
<dbReference type="GO" id="GO:0005829">
    <property type="term" value="C:cytosol"/>
    <property type="evidence" value="ECO:0007669"/>
    <property type="project" value="TreeGrafter"/>
</dbReference>
<dbReference type="InterPro" id="IPR005043">
    <property type="entry name" value="XPO2_C"/>
</dbReference>
<feature type="domain" description="Importin N-terminal" evidence="7">
    <location>
        <begin position="21"/>
        <end position="97"/>
    </location>
</feature>
<comment type="similarity">
    <text evidence="2">Belongs to the XPO2/CSE1 family.</text>
</comment>
<dbReference type="EMBL" id="SPRO01000028">
    <property type="protein sequence ID" value="TIC29412.1"/>
    <property type="molecule type" value="Genomic_DNA"/>
</dbReference>
<comment type="subcellular location">
    <subcellularLocation>
        <location evidence="1">Nucleus</location>
    </subcellularLocation>
</comment>
<dbReference type="Proteomes" id="UP000305647">
    <property type="component" value="Unassembled WGS sequence"/>
</dbReference>
<dbReference type="Pfam" id="PF03810">
    <property type="entry name" value="IBN_N"/>
    <property type="match status" value="1"/>
</dbReference>
<evidence type="ECO:0000313" key="11">
    <source>
        <dbReference type="Proteomes" id="UP000310685"/>
    </source>
</evidence>
<organism evidence="8 11">
    <name type="scientific">Wallemia mellicola</name>
    <dbReference type="NCBI Taxonomy" id="1708541"/>
    <lineage>
        <taxon>Eukaryota</taxon>
        <taxon>Fungi</taxon>
        <taxon>Dikarya</taxon>
        <taxon>Basidiomycota</taxon>
        <taxon>Wallemiomycotina</taxon>
        <taxon>Wallemiomycetes</taxon>
        <taxon>Wallemiales</taxon>
        <taxon>Wallemiaceae</taxon>
        <taxon>Wallemia</taxon>
    </lineage>
</organism>
<keyword evidence="3" id="KW-0813">Transport</keyword>
<evidence type="ECO:0000313" key="8">
    <source>
        <dbReference type="EMBL" id="TIB77402.1"/>
    </source>
</evidence>
<comment type="caution">
    <text evidence="8">The sequence shown here is derived from an EMBL/GenBank/DDBJ whole genome shotgun (WGS) entry which is preliminary data.</text>
</comment>
<dbReference type="Pfam" id="PF03378">
    <property type="entry name" value="CAS_CSE1"/>
    <property type="match status" value="1"/>
</dbReference>
<dbReference type="EMBL" id="SPRC01000034">
    <property type="protein sequence ID" value="TIB77402.1"/>
    <property type="molecule type" value="Genomic_DNA"/>
</dbReference>
<dbReference type="AlphaFoldDB" id="A0A4T0RE78"/>
<dbReference type="Pfam" id="PF25018">
    <property type="entry name" value="HEAT_IPO9_c"/>
    <property type="match status" value="1"/>
</dbReference>
<evidence type="ECO:0000256" key="5">
    <source>
        <dbReference type="ARBA" id="ARBA00023242"/>
    </source>
</evidence>
<evidence type="ECO:0000256" key="3">
    <source>
        <dbReference type="ARBA" id="ARBA00022448"/>
    </source>
</evidence>
<dbReference type="Proteomes" id="UP000310685">
    <property type="component" value="Unassembled WGS sequence"/>
</dbReference>
<dbReference type="SUPFAM" id="SSF48371">
    <property type="entry name" value="ARM repeat"/>
    <property type="match status" value="1"/>
</dbReference>
<evidence type="ECO:0000256" key="1">
    <source>
        <dbReference type="ARBA" id="ARBA00004123"/>
    </source>
</evidence>
<dbReference type="Gene3D" id="1.25.10.10">
    <property type="entry name" value="Leucine-rich Repeat Variant"/>
    <property type="match status" value="1"/>
</dbReference>
<dbReference type="SMART" id="SM00913">
    <property type="entry name" value="IBN_N"/>
    <property type="match status" value="1"/>
</dbReference>
<name>A0A4T0RE78_9BASI</name>
<evidence type="ECO:0000313" key="10">
    <source>
        <dbReference type="Proteomes" id="UP000305647"/>
    </source>
</evidence>
<feature type="region of interest" description="Disordered" evidence="6">
    <location>
        <begin position="926"/>
        <end position="947"/>
    </location>
</feature>
<reference evidence="10 11" key="1">
    <citation type="submission" date="2019-03" db="EMBL/GenBank/DDBJ databases">
        <title>Sequencing 25 genomes of Wallemia mellicola.</title>
        <authorList>
            <person name="Gostincar C."/>
        </authorList>
    </citation>
    <scope>NUCLEOTIDE SEQUENCE [LARGE SCALE GENOMIC DNA]</scope>
    <source>
        <strain evidence="8 11">EXF-6152</strain>
        <strain evidence="9 10">EXF-8738</strain>
    </source>
</reference>
<dbReference type="GO" id="GO:0006606">
    <property type="term" value="P:protein import into nucleus"/>
    <property type="evidence" value="ECO:0007669"/>
    <property type="project" value="TreeGrafter"/>
</dbReference>
<dbReference type="PANTHER" id="PTHR10997">
    <property type="entry name" value="IMPORTIN-7, 8, 11"/>
    <property type="match status" value="1"/>
</dbReference>
<evidence type="ECO:0000313" key="9">
    <source>
        <dbReference type="EMBL" id="TIC29412.1"/>
    </source>
</evidence>
<dbReference type="InterPro" id="IPR011989">
    <property type="entry name" value="ARM-like"/>
</dbReference>
<evidence type="ECO:0000256" key="6">
    <source>
        <dbReference type="SAM" id="MobiDB-lite"/>
    </source>
</evidence>
<dbReference type="InterPro" id="IPR016024">
    <property type="entry name" value="ARM-type_fold"/>
</dbReference>
<protein>
    <submittedName>
        <fullName evidence="8">ARM repeat-containing protein</fullName>
    </submittedName>
</protein>
<gene>
    <name evidence="9" type="ORF">E3Q10_02654</name>
    <name evidence="8" type="ORF">E3Q22_03033</name>
</gene>
<dbReference type="InterPro" id="IPR056840">
    <property type="entry name" value="HEAT_IPO9_central"/>
</dbReference>
<dbReference type="GO" id="GO:0031267">
    <property type="term" value="F:small GTPase binding"/>
    <property type="evidence" value="ECO:0007669"/>
    <property type="project" value="InterPro"/>
</dbReference>
<sequence length="1030" mass="113331">MDLATILISSLSPDTAQRSAAEKELERLQPDAQFALALTDLIANLDNPLHTRQITGIILRKYVNERWSPFFVAFKGSPPPPEIKDVIRQRLYALLATPHKQIRTACAYALASIASCDYPEQYPSLLHDLAQLIQQGGRDGVHGAMRVLLDFVKADLTEAQLVPITQELLPLLLQILKNPHYADSTRGLTVAVLRQCVLTLEMVKSTYPDAVKDTANKVIPVWMDAFIEVLQVPPQLESRSQWGIRFEIVKTISSVFSTFKPLITASNRIDILTRTLIDHLGSLLPIFNDIEVYDTNTYEQPDGEEDDDGATVNELICPIVDLLTGFANNKHAKSTIEQVIPVLVRLSLEWGQMTVEDEETWGSDPNAFVDDEEDETENYSLRVATHDLLGTLLDRYPSLTAQALGPVTGEMLANSQSASQEGNQYWWKPIEAALAAIGNLSNQLGDEDHPAAENFDLVGLCQSVVSQFVSAKEAPYLQGRAFVFASKFATNLPEALVDAFVEAAASILTESDAGVPVKLSAVRAIRNFAHDLDSDRIGPKALPILSSVVPLLSLTTESTLGLLVEAVDGLLSTIEKETLTTDLVVQLSSVILPVWEKNINDPLLSSQLDDLFVTLSKLSPSVHTALVNVSVSPLVSAVSRALPGQTSDDDIDARLLASSALQLINSIVGARAQGLEPGVLDSTCPALFSILEASDDRSLVQDGIELLTTFIRKDIQGLLEWNNDTLVRILNVIAKLLSTAESEGSALFIGDVITQLFRNVPKEILDPALPQLLKVVLDRLALSKTSAFTQNLVIPFAYLIHTRREIMLDYLANTAVLDATTNQMVNGLEILLRMWSENAETFRGFWAIRISTLALVDLYTSQDPRLESIFVKGDQIFDEANKNTIMTRSKTRNQPISFTSINFPLKAVKLILNELQNAGTSAAKSNVLKDVDEDDEDDDWEDDDPLGGADDDIHFLSDLLNPGGAGLLDAFDEDDDEEDLKNDPDAQLDIAAYLSDFLRRAYTDNTFNTHERCADLTPQEQAIFQHAMVN</sequence>